<dbReference type="GO" id="GO:0005524">
    <property type="term" value="F:ATP binding"/>
    <property type="evidence" value="ECO:0007669"/>
    <property type="project" value="InterPro"/>
</dbReference>
<dbReference type="AlphaFoldDB" id="A0A1B6FAH0"/>
<evidence type="ECO:0000256" key="3">
    <source>
        <dbReference type="ARBA" id="ARBA00022777"/>
    </source>
</evidence>
<evidence type="ECO:0000313" key="5">
    <source>
        <dbReference type="EMBL" id="JAS47145.1"/>
    </source>
</evidence>
<feature type="region of interest" description="Disordered" evidence="4">
    <location>
        <begin position="485"/>
        <end position="508"/>
    </location>
</feature>
<name>A0A1B6FAH0_9HEMI</name>
<dbReference type="CDD" id="cd22979">
    <property type="entry name" value="DD_AK8"/>
    <property type="match status" value="1"/>
</dbReference>
<evidence type="ECO:0000256" key="2">
    <source>
        <dbReference type="ARBA" id="ARBA00022741"/>
    </source>
</evidence>
<organism evidence="5">
    <name type="scientific">Cuerna arida</name>
    <dbReference type="NCBI Taxonomy" id="1464854"/>
    <lineage>
        <taxon>Eukaryota</taxon>
        <taxon>Metazoa</taxon>
        <taxon>Ecdysozoa</taxon>
        <taxon>Arthropoda</taxon>
        <taxon>Hexapoda</taxon>
        <taxon>Insecta</taxon>
        <taxon>Pterygota</taxon>
        <taxon>Neoptera</taxon>
        <taxon>Paraneoptera</taxon>
        <taxon>Hemiptera</taxon>
        <taxon>Auchenorrhyncha</taxon>
        <taxon>Membracoidea</taxon>
        <taxon>Cicadellidae</taxon>
        <taxon>Cicadellinae</taxon>
        <taxon>Proconiini</taxon>
        <taxon>Cuerna</taxon>
    </lineage>
</organism>
<protein>
    <recommendedName>
        <fullName evidence="6">Adenylate kinase 8</fullName>
    </recommendedName>
</protein>
<sequence length="563" mass="64059">MAVDATMRKLKIPPKFMPYLEKHRIYELFHDLGDKLAMEQPPDPIQFLKECLVRLQEGRDHRLIILMTPPYFDRVKLAQVISQKTGYGIVSRYLVVESGNFYNPTTLAESTAKFMSSSGGEGWILSDFPDSAEEAKRLIKVGVLPTHAFLFLQHDEHNEGEVHKALSTVDTSPSILLEYDSSIYRLRELFKSSLKVVKIKDRTLEDLADLCARLAEKLPPRLAPKLFRVCLLGPRGSRRRTLAKLLSRNFNLVHVDMNNLINSAKMMENDIGDEIRFYDRNNYTYTKKLVFQLMKDRLEQTDCIERGYVLTNFPTCVDDFVFLDSLDAPPNKVIFLDIDGNECLARLEDRVVNMYTGSLHSKKAIECDPLLKSQCLPHPDDESCKVIEEIKFYMSSVNAMMEYCGGTCSIIDGRGSTRSLLERVEAVLMGSSPAADPRPGTVPRASLLEHKPSFKPRISYPVMRTEVVPLIDSEDLIQRFKELKGEVSSHRRESGESENSSNIEDDFSFHKDYNGSTNKFENEGGVAVIQLYKGHWSKKELRKEPSSSSSDKPVKYSHFGDES</sequence>
<dbReference type="InterPro" id="IPR027417">
    <property type="entry name" value="P-loop_NTPase"/>
</dbReference>
<evidence type="ECO:0000256" key="1">
    <source>
        <dbReference type="ARBA" id="ARBA00022679"/>
    </source>
</evidence>
<dbReference type="EMBL" id="GECZ01022624">
    <property type="protein sequence ID" value="JAS47145.1"/>
    <property type="molecule type" value="Transcribed_RNA"/>
</dbReference>
<reference evidence="5" key="1">
    <citation type="submission" date="2015-11" db="EMBL/GenBank/DDBJ databases">
        <title>De novo transcriptome assembly of four potential Pierce s Disease insect vectors from Arizona vineyards.</title>
        <authorList>
            <person name="Tassone E.E."/>
        </authorList>
    </citation>
    <scope>NUCLEOTIDE SEQUENCE</scope>
</reference>
<gene>
    <name evidence="5" type="ORF">g.17933</name>
</gene>
<dbReference type="Pfam" id="PF00406">
    <property type="entry name" value="ADK"/>
    <property type="match status" value="1"/>
</dbReference>
<accession>A0A1B6FAH0</accession>
<dbReference type="GO" id="GO:0019205">
    <property type="term" value="F:nucleobase-containing compound kinase activity"/>
    <property type="evidence" value="ECO:0007669"/>
    <property type="project" value="InterPro"/>
</dbReference>
<feature type="compositionally biased region" description="Basic and acidic residues" evidence="4">
    <location>
        <begin position="485"/>
        <end position="495"/>
    </location>
</feature>
<dbReference type="SUPFAM" id="SSF47391">
    <property type="entry name" value="Dimerization-anchoring domain of cAMP-dependent PK regulatory subunit"/>
    <property type="match status" value="1"/>
</dbReference>
<dbReference type="PANTHER" id="PTHR23359">
    <property type="entry name" value="NUCLEOTIDE KINASE"/>
    <property type="match status" value="1"/>
</dbReference>
<dbReference type="SUPFAM" id="SSF52540">
    <property type="entry name" value="P-loop containing nucleoside triphosphate hydrolases"/>
    <property type="match status" value="1"/>
</dbReference>
<dbReference type="Gene3D" id="1.20.890.10">
    <property type="entry name" value="cAMP-dependent protein kinase regulatory subunit, dimerization-anchoring domain"/>
    <property type="match status" value="1"/>
</dbReference>
<evidence type="ECO:0000256" key="4">
    <source>
        <dbReference type="SAM" id="MobiDB-lite"/>
    </source>
</evidence>
<dbReference type="Gene3D" id="3.40.50.300">
    <property type="entry name" value="P-loop containing nucleotide triphosphate hydrolases"/>
    <property type="match status" value="1"/>
</dbReference>
<keyword evidence="3" id="KW-0418">Kinase</keyword>
<dbReference type="InterPro" id="IPR000850">
    <property type="entry name" value="Adenylat/UMP-CMP_kin"/>
</dbReference>
<keyword evidence="1" id="KW-0808">Transferase</keyword>
<keyword evidence="2" id="KW-0547">Nucleotide-binding</keyword>
<proteinExistence type="predicted"/>
<feature type="region of interest" description="Disordered" evidence="4">
    <location>
        <begin position="539"/>
        <end position="563"/>
    </location>
</feature>
<dbReference type="GO" id="GO:0006139">
    <property type="term" value="P:nucleobase-containing compound metabolic process"/>
    <property type="evidence" value="ECO:0007669"/>
    <property type="project" value="InterPro"/>
</dbReference>
<evidence type="ECO:0008006" key="6">
    <source>
        <dbReference type="Google" id="ProtNLM"/>
    </source>
</evidence>
<feature type="compositionally biased region" description="Basic and acidic residues" evidence="4">
    <location>
        <begin position="552"/>
        <end position="563"/>
    </location>
</feature>